<comment type="caution">
    <text evidence="2">The sequence shown here is derived from an EMBL/GenBank/DDBJ whole genome shotgun (WGS) entry which is preliminary data.</text>
</comment>
<organism evidence="2 3">
    <name type="scientific">Pseudomonas floridensis</name>
    <dbReference type="NCBI Taxonomy" id="1958950"/>
    <lineage>
        <taxon>Bacteria</taxon>
        <taxon>Pseudomonadati</taxon>
        <taxon>Pseudomonadota</taxon>
        <taxon>Gammaproteobacteria</taxon>
        <taxon>Pseudomonadales</taxon>
        <taxon>Pseudomonadaceae</taxon>
        <taxon>Pseudomonas</taxon>
    </lineage>
</organism>
<dbReference type="RefSeq" id="WP_017279736.1">
    <property type="nucleotide sequence ID" value="NZ_CBCRZR010000013.1"/>
</dbReference>
<sequence>MVANVFLMHKKVKRELLMSRIFFSVCLMGILGLLQGCSSGPSLDHQPYYRGPAEANNDSATVYVYRPIHRAARHVTLYIEIDEQQVAELPSGGYLKLQLPEGTHVFEAKTPPLGGSFIGDRFNLTVQKGNVYFIAGQISGEPPSDNQTLGILKDGLFGGERLFFRWAMVPREIAEKRMSFCRLVPPMPI</sequence>
<dbReference type="EMBL" id="MUIO01000009">
    <property type="protein sequence ID" value="ORC61531.1"/>
    <property type="molecule type" value="Genomic_DNA"/>
</dbReference>
<reference evidence="3" key="1">
    <citation type="submission" date="2017-02" db="EMBL/GenBank/DDBJ databases">
        <title>Pseudomonas floridae sp. nov., a novel pathogenic bacterial species isolated from tomato.</title>
        <authorList>
            <person name="Timilsina S."/>
            <person name="Vallad G.E."/>
            <person name="Jones J.B."/>
        </authorList>
    </citation>
    <scope>NUCLEOTIDE SEQUENCE [LARGE SCALE GENOMIC DNA]</scope>
    <source>
        <strain evidence="3">GEV388</strain>
    </source>
</reference>
<accession>A0A1X0NCP8</accession>
<dbReference type="InterPro" id="IPR022548">
    <property type="entry name" value="DUF2846"/>
</dbReference>
<evidence type="ECO:0000313" key="2">
    <source>
        <dbReference type="EMBL" id="ORC61531.1"/>
    </source>
</evidence>
<gene>
    <name evidence="2" type="ORF">BZK31_02845</name>
</gene>
<protein>
    <recommendedName>
        <fullName evidence="1">DUF2846 domain-containing protein</fullName>
    </recommendedName>
</protein>
<evidence type="ECO:0000313" key="3">
    <source>
        <dbReference type="Proteomes" id="UP000192815"/>
    </source>
</evidence>
<dbReference type="Pfam" id="PF11008">
    <property type="entry name" value="DUF2846"/>
    <property type="match status" value="1"/>
</dbReference>
<proteinExistence type="predicted"/>
<dbReference type="AlphaFoldDB" id="A0A1X0NCP8"/>
<evidence type="ECO:0000259" key="1">
    <source>
        <dbReference type="Pfam" id="PF11008"/>
    </source>
</evidence>
<feature type="domain" description="DUF2846" evidence="1">
    <location>
        <begin position="57"/>
        <end position="140"/>
    </location>
</feature>
<name>A0A1X0NCP8_9PSED</name>
<keyword evidence="3" id="KW-1185">Reference proteome</keyword>
<dbReference type="Proteomes" id="UP000192815">
    <property type="component" value="Unassembled WGS sequence"/>
</dbReference>
<dbReference type="OrthoDB" id="7375569at2"/>
<dbReference type="STRING" id="1958950.BZK31_02845"/>